<dbReference type="Pfam" id="PF00728">
    <property type="entry name" value="Glyco_hydro_20"/>
    <property type="match status" value="1"/>
</dbReference>
<comment type="similarity">
    <text evidence="2">Belongs to the glycosyl hydrolase 20 family.</text>
</comment>
<dbReference type="InterPro" id="IPR025705">
    <property type="entry name" value="Beta_hexosaminidase_sua/sub"/>
</dbReference>
<protein>
    <recommendedName>
        <fullName evidence="3">beta-N-acetylhexosaminidase</fullName>
        <ecNumber evidence="3">3.2.1.52</ecNumber>
    </recommendedName>
</protein>
<keyword evidence="4" id="KW-0732">Signal</keyword>
<evidence type="ECO:0000259" key="10">
    <source>
        <dbReference type="Pfam" id="PF00728"/>
    </source>
</evidence>
<dbReference type="PANTHER" id="PTHR22600">
    <property type="entry name" value="BETA-HEXOSAMINIDASE"/>
    <property type="match status" value="1"/>
</dbReference>
<sequence>MESSESNSQIQRSTDGKEISHSAKHGENEDDGVLRIRMKVYSEEEAYDLYNDYVVRTGFSVHKGDLWKNTNGVVRQRTYLCSKPGHALAEPRQRKYLRSNRTIWLDDEIIRSAVDSQIKPSKAFSSVTMGLEGHDNSKIMMHDCCNIPTTEKLTMIKAEDVQLEAETVWGAMHGLETFSQLVYVIDNELMVPADIYIEDGPIFPHRGVLLDTGRNYFAPRDIMRLIRAMSYNKLNVFHWHVTDSHSFPIVLPSEPELANKGSYGSKMQYSPAVVRAIVEYGMSHGVRVMPEIDTPAHTGSWAGAYPDIITCEDTFWLPSGSDWVDRLAAEPGTGQLNPLNPQTYEVVNNMIKDTVSLFPENFFHAGADEVTPACWKTDPSIQKFLSNNSTLNEILELYINRTYPYIRSHNRTVVYWEDVLLDSAIHVDESTLPKETTILQSWNNGSNNTKRIVSAGYRAIVSSADFYYLDCGHGAFMGNDSRYDKQLGDDEGVPFNYKGGSGGSWCGPFKTWQRIYSYDITHGLREEEAKLVIGGEVALWAEQADPTVMDAMIWPRASAMAEVLWSGNRDENGNKRFAEAIDRLNEWRYRMVGRAIGAEPLQPLWCVRNPGMCNFVQ</sequence>
<evidence type="ECO:0000256" key="2">
    <source>
        <dbReference type="ARBA" id="ARBA00006285"/>
    </source>
</evidence>
<evidence type="ECO:0000256" key="1">
    <source>
        <dbReference type="ARBA" id="ARBA00001231"/>
    </source>
</evidence>
<reference evidence="13" key="1">
    <citation type="journal article" date="2017" name="Nat. Commun.">
        <title>The asparagus genome sheds light on the origin and evolution of a young Y chromosome.</title>
        <authorList>
            <person name="Harkess A."/>
            <person name="Zhou J."/>
            <person name="Xu C."/>
            <person name="Bowers J.E."/>
            <person name="Van der Hulst R."/>
            <person name="Ayyampalayam S."/>
            <person name="Mercati F."/>
            <person name="Riccardi P."/>
            <person name="McKain M.R."/>
            <person name="Kakrana A."/>
            <person name="Tang H."/>
            <person name="Ray J."/>
            <person name="Groenendijk J."/>
            <person name="Arikit S."/>
            <person name="Mathioni S.M."/>
            <person name="Nakano M."/>
            <person name="Shan H."/>
            <person name="Telgmann-Rauber A."/>
            <person name="Kanno A."/>
            <person name="Yue Z."/>
            <person name="Chen H."/>
            <person name="Li W."/>
            <person name="Chen Y."/>
            <person name="Xu X."/>
            <person name="Zhang Y."/>
            <person name="Luo S."/>
            <person name="Chen H."/>
            <person name="Gao J."/>
            <person name="Mao Z."/>
            <person name="Pires J.C."/>
            <person name="Luo M."/>
            <person name="Kudrna D."/>
            <person name="Wing R.A."/>
            <person name="Meyers B.C."/>
            <person name="Yi K."/>
            <person name="Kong H."/>
            <person name="Lavrijsen P."/>
            <person name="Sunseri F."/>
            <person name="Falavigna A."/>
            <person name="Ye Y."/>
            <person name="Leebens-Mack J.H."/>
            <person name="Chen G."/>
        </authorList>
    </citation>
    <scope>NUCLEOTIDE SEQUENCE [LARGE SCALE GENOMIC DNA]</scope>
    <source>
        <strain evidence="13">cv. DH0086</strain>
    </source>
</reference>
<proteinExistence type="inferred from homology"/>
<dbReference type="OMA" id="GHDVVMC"/>
<dbReference type="Pfam" id="PF14845">
    <property type="entry name" value="Glycohydro_20b2"/>
    <property type="match status" value="1"/>
</dbReference>
<feature type="domain" description="Beta-hexosaminidase eukaryotic type N-terminal" evidence="11">
    <location>
        <begin position="157"/>
        <end position="181"/>
    </location>
</feature>
<dbReference type="Gramene" id="ONK75284">
    <property type="protein sequence ID" value="ONK75284"/>
    <property type="gene ID" value="A4U43_C03F15260"/>
</dbReference>
<dbReference type="InterPro" id="IPR017853">
    <property type="entry name" value="GH"/>
</dbReference>
<evidence type="ECO:0000259" key="11">
    <source>
        <dbReference type="Pfam" id="PF14845"/>
    </source>
</evidence>
<keyword evidence="6" id="KW-0325">Glycoprotein</keyword>
<evidence type="ECO:0000256" key="7">
    <source>
        <dbReference type="ARBA" id="ARBA00023295"/>
    </source>
</evidence>
<evidence type="ECO:0000256" key="5">
    <source>
        <dbReference type="ARBA" id="ARBA00022801"/>
    </source>
</evidence>
<dbReference type="InterPro" id="IPR015883">
    <property type="entry name" value="Glyco_hydro_20_cat"/>
</dbReference>
<evidence type="ECO:0000256" key="4">
    <source>
        <dbReference type="ARBA" id="ARBA00022729"/>
    </source>
</evidence>
<name>A0A5P1FB51_ASPOF</name>
<dbReference type="Gene3D" id="3.30.379.10">
    <property type="entry name" value="Chitobiase/beta-hexosaminidase domain 2-like"/>
    <property type="match status" value="1"/>
</dbReference>
<dbReference type="InterPro" id="IPR029019">
    <property type="entry name" value="HEX_eukaryotic_N"/>
</dbReference>
<dbReference type="GO" id="GO:0030203">
    <property type="term" value="P:glycosaminoglycan metabolic process"/>
    <property type="evidence" value="ECO:0007669"/>
    <property type="project" value="TreeGrafter"/>
</dbReference>
<dbReference type="Gene3D" id="3.20.20.80">
    <property type="entry name" value="Glycosidases"/>
    <property type="match status" value="1"/>
</dbReference>
<gene>
    <name evidence="12" type="ORF">A4U43_C03F15260</name>
</gene>
<keyword evidence="7" id="KW-0326">Glycosidase</keyword>
<evidence type="ECO:0000313" key="12">
    <source>
        <dbReference type="EMBL" id="ONK75284.1"/>
    </source>
</evidence>
<dbReference type="GO" id="GO:0016020">
    <property type="term" value="C:membrane"/>
    <property type="evidence" value="ECO:0007669"/>
    <property type="project" value="TreeGrafter"/>
</dbReference>
<evidence type="ECO:0000256" key="8">
    <source>
        <dbReference type="PIRSR" id="PIRSR625705-1"/>
    </source>
</evidence>
<keyword evidence="5" id="KW-0378">Hydrolase</keyword>
<feature type="domain" description="Glycoside hydrolase family 20 catalytic" evidence="10">
    <location>
        <begin position="203"/>
        <end position="567"/>
    </location>
</feature>
<evidence type="ECO:0000256" key="9">
    <source>
        <dbReference type="SAM" id="MobiDB-lite"/>
    </source>
</evidence>
<dbReference type="AlphaFoldDB" id="A0A5P1FB51"/>
<dbReference type="GO" id="GO:0005975">
    <property type="term" value="P:carbohydrate metabolic process"/>
    <property type="evidence" value="ECO:0007669"/>
    <property type="project" value="InterPro"/>
</dbReference>
<dbReference type="EMBL" id="CM007383">
    <property type="protein sequence ID" value="ONK75284.1"/>
    <property type="molecule type" value="Genomic_DNA"/>
</dbReference>
<evidence type="ECO:0000256" key="3">
    <source>
        <dbReference type="ARBA" id="ARBA00012663"/>
    </source>
</evidence>
<dbReference type="PRINTS" id="PR00738">
    <property type="entry name" value="GLHYDRLASE20"/>
</dbReference>
<dbReference type="InterPro" id="IPR029018">
    <property type="entry name" value="Hex-like_dom2"/>
</dbReference>
<evidence type="ECO:0000256" key="6">
    <source>
        <dbReference type="ARBA" id="ARBA00023180"/>
    </source>
</evidence>
<dbReference type="CDD" id="cd06562">
    <property type="entry name" value="GH20_HexA_HexB-like"/>
    <property type="match status" value="1"/>
</dbReference>
<accession>A0A5P1FB51</accession>
<dbReference type="SUPFAM" id="SSF55545">
    <property type="entry name" value="beta-N-acetylhexosaminidase-like domain"/>
    <property type="match status" value="1"/>
</dbReference>
<dbReference type="SUPFAM" id="SSF51445">
    <property type="entry name" value="(Trans)glycosidases"/>
    <property type="match status" value="1"/>
</dbReference>
<evidence type="ECO:0000313" key="13">
    <source>
        <dbReference type="Proteomes" id="UP000243459"/>
    </source>
</evidence>
<keyword evidence="13" id="KW-1185">Reference proteome</keyword>
<dbReference type="FunFam" id="3.20.20.80:FF:000063">
    <property type="entry name" value="Beta-hexosaminidase"/>
    <property type="match status" value="1"/>
</dbReference>
<dbReference type="PANTHER" id="PTHR22600:SF26">
    <property type="entry name" value="BETA-N-ACETYLHEXOSAMINIDASE"/>
    <property type="match status" value="1"/>
</dbReference>
<comment type="catalytic activity">
    <reaction evidence="1">
        <text>Hydrolysis of terminal non-reducing N-acetyl-D-hexosamine residues in N-acetyl-beta-D-hexosaminides.</text>
        <dbReference type="EC" id="3.2.1.52"/>
    </reaction>
</comment>
<dbReference type="EC" id="3.2.1.52" evidence="3"/>
<feature type="compositionally biased region" description="Basic and acidic residues" evidence="9">
    <location>
        <begin position="14"/>
        <end position="27"/>
    </location>
</feature>
<feature type="active site" description="Proton donor" evidence="8">
    <location>
        <position position="369"/>
    </location>
</feature>
<organism evidence="12 13">
    <name type="scientific">Asparagus officinalis</name>
    <name type="common">Garden asparagus</name>
    <dbReference type="NCBI Taxonomy" id="4686"/>
    <lineage>
        <taxon>Eukaryota</taxon>
        <taxon>Viridiplantae</taxon>
        <taxon>Streptophyta</taxon>
        <taxon>Embryophyta</taxon>
        <taxon>Tracheophyta</taxon>
        <taxon>Spermatophyta</taxon>
        <taxon>Magnoliopsida</taxon>
        <taxon>Liliopsida</taxon>
        <taxon>Asparagales</taxon>
        <taxon>Asparagaceae</taxon>
        <taxon>Asparagoideae</taxon>
        <taxon>Asparagus</taxon>
    </lineage>
</organism>
<dbReference type="Proteomes" id="UP000243459">
    <property type="component" value="Chromosome 3"/>
</dbReference>
<feature type="region of interest" description="Disordered" evidence="9">
    <location>
        <begin position="1"/>
        <end position="28"/>
    </location>
</feature>
<feature type="compositionally biased region" description="Polar residues" evidence="9">
    <location>
        <begin position="1"/>
        <end position="13"/>
    </location>
</feature>
<dbReference type="GO" id="GO:0004563">
    <property type="term" value="F:beta-N-acetylhexosaminidase activity"/>
    <property type="evidence" value="ECO:0007669"/>
    <property type="project" value="UniProtKB-EC"/>
</dbReference>